<dbReference type="AlphaFoldDB" id="A0A401YG27"/>
<dbReference type="Pfam" id="PF13231">
    <property type="entry name" value="PMT_2"/>
    <property type="match status" value="1"/>
</dbReference>
<evidence type="ECO:0000256" key="8">
    <source>
        <dbReference type="SAM" id="Phobius"/>
    </source>
</evidence>
<comment type="subcellular location">
    <subcellularLocation>
        <location evidence="1">Cell membrane</location>
        <topology evidence="1">Multi-pass membrane protein</topology>
    </subcellularLocation>
</comment>
<keyword evidence="5 8" id="KW-0812">Transmembrane</keyword>
<dbReference type="GO" id="GO:0016763">
    <property type="term" value="F:pentosyltransferase activity"/>
    <property type="evidence" value="ECO:0007669"/>
    <property type="project" value="TreeGrafter"/>
</dbReference>
<feature type="transmembrane region" description="Helical" evidence="8">
    <location>
        <begin position="255"/>
        <end position="275"/>
    </location>
</feature>
<evidence type="ECO:0000256" key="7">
    <source>
        <dbReference type="ARBA" id="ARBA00023136"/>
    </source>
</evidence>
<keyword evidence="2" id="KW-1003">Cell membrane</keyword>
<evidence type="ECO:0000256" key="4">
    <source>
        <dbReference type="ARBA" id="ARBA00022679"/>
    </source>
</evidence>
<comment type="caution">
    <text evidence="10">The sequence shown here is derived from an EMBL/GenBank/DDBJ whole genome shotgun (WGS) entry which is preliminary data.</text>
</comment>
<proteinExistence type="predicted"/>
<dbReference type="Proteomes" id="UP000286931">
    <property type="component" value="Unassembled WGS sequence"/>
</dbReference>
<reference evidence="10 11" key="1">
    <citation type="submission" date="2018-12" db="EMBL/GenBank/DDBJ databases">
        <title>Draft genome sequence of Embleya hyalina NBRC 13850T.</title>
        <authorList>
            <person name="Komaki H."/>
            <person name="Hosoyama A."/>
            <person name="Kimura A."/>
            <person name="Ichikawa N."/>
            <person name="Tamura T."/>
        </authorList>
    </citation>
    <scope>NUCLEOTIDE SEQUENCE [LARGE SCALE GENOMIC DNA]</scope>
    <source>
        <strain evidence="10 11">NBRC 13850</strain>
    </source>
</reference>
<feature type="transmembrane region" description="Helical" evidence="8">
    <location>
        <begin position="287"/>
        <end position="305"/>
    </location>
</feature>
<sequence length="510" mass="54590">MSRVEKGTSTEPLLPAPAPPALPPLAKRPIVLIMVAVFALQAAVSARYGFHRDELYFVVAGRHLAWGYVDQPPLTPLLARASGELFGDDPQDLRIFAALACAGTVLLVALIAREFGSGRAGQLLAAACAATSGIVLGIGHLWSTATLDIVAWLLIAWFVLRLLRTGDGRWWLAVGAAVGFAMLNKYLVGYLVVALLVGLFAVGPREVLRSRWLVGGAAIAIGLSAPGLWWQATHGWPQFTVAGGISTDDGTENRIMFVPLQIAYLSPLFVPIWVAGARRLLRGPQIGWARSIVPGYAILCVLVIASGGKSYYALPLLLVLVAAGCEPTVRWAASRPGRRVPVGSMLLVATVTSAVVALPLLPAGRVNAVIGINPEQGEQIGWPELADAAAVAWGRIPPDRRGRAVLFAGNYGEAGALDRYGPARGLPRPYSGHMSFADWGPPPDRADGPVVVVREGEVSARYRDFVDCRLVTRVDNGKGVDNEEQHAVVELCAGTTKPWSRIWPDLRHFY</sequence>
<keyword evidence="7 8" id="KW-0472">Membrane</keyword>
<feature type="transmembrane region" description="Helical" evidence="8">
    <location>
        <begin position="133"/>
        <end position="158"/>
    </location>
</feature>
<organism evidence="10 11">
    <name type="scientific">Embleya hyalina</name>
    <dbReference type="NCBI Taxonomy" id="516124"/>
    <lineage>
        <taxon>Bacteria</taxon>
        <taxon>Bacillati</taxon>
        <taxon>Actinomycetota</taxon>
        <taxon>Actinomycetes</taxon>
        <taxon>Kitasatosporales</taxon>
        <taxon>Streptomycetaceae</taxon>
        <taxon>Embleya</taxon>
    </lineage>
</organism>
<evidence type="ECO:0000256" key="1">
    <source>
        <dbReference type="ARBA" id="ARBA00004651"/>
    </source>
</evidence>
<dbReference type="PANTHER" id="PTHR33908">
    <property type="entry name" value="MANNOSYLTRANSFERASE YKCB-RELATED"/>
    <property type="match status" value="1"/>
</dbReference>
<feature type="transmembrane region" description="Helical" evidence="8">
    <location>
        <begin position="340"/>
        <end position="361"/>
    </location>
</feature>
<keyword evidence="11" id="KW-1185">Reference proteome</keyword>
<feature type="transmembrane region" description="Helical" evidence="8">
    <location>
        <begin position="93"/>
        <end position="112"/>
    </location>
</feature>
<evidence type="ECO:0000259" key="9">
    <source>
        <dbReference type="Pfam" id="PF13231"/>
    </source>
</evidence>
<evidence type="ECO:0000256" key="6">
    <source>
        <dbReference type="ARBA" id="ARBA00022989"/>
    </source>
</evidence>
<keyword evidence="6 8" id="KW-1133">Transmembrane helix</keyword>
<dbReference type="RefSeq" id="WP_170222112.1">
    <property type="nucleotide sequence ID" value="NZ_BIFH01000014.1"/>
</dbReference>
<feature type="transmembrane region" description="Helical" evidence="8">
    <location>
        <begin position="212"/>
        <end position="230"/>
    </location>
</feature>
<evidence type="ECO:0000256" key="3">
    <source>
        <dbReference type="ARBA" id="ARBA00022676"/>
    </source>
</evidence>
<evidence type="ECO:0000313" key="11">
    <source>
        <dbReference type="Proteomes" id="UP000286931"/>
    </source>
</evidence>
<feature type="transmembrane region" description="Helical" evidence="8">
    <location>
        <begin position="30"/>
        <end position="50"/>
    </location>
</feature>
<keyword evidence="3" id="KW-0328">Glycosyltransferase</keyword>
<keyword evidence="4" id="KW-0808">Transferase</keyword>
<name>A0A401YG27_9ACTN</name>
<dbReference type="GO" id="GO:0009103">
    <property type="term" value="P:lipopolysaccharide biosynthetic process"/>
    <property type="evidence" value="ECO:0007669"/>
    <property type="project" value="UniProtKB-ARBA"/>
</dbReference>
<dbReference type="PANTHER" id="PTHR33908:SF11">
    <property type="entry name" value="MEMBRANE PROTEIN"/>
    <property type="match status" value="1"/>
</dbReference>
<gene>
    <name evidence="10" type="ORF">EHYA_01231</name>
</gene>
<dbReference type="EMBL" id="BIFH01000014">
    <property type="protein sequence ID" value="GCD93586.1"/>
    <property type="molecule type" value="Genomic_DNA"/>
</dbReference>
<feature type="domain" description="Glycosyltransferase RgtA/B/C/D-like" evidence="9">
    <location>
        <begin position="70"/>
        <end position="230"/>
    </location>
</feature>
<evidence type="ECO:0000313" key="10">
    <source>
        <dbReference type="EMBL" id="GCD93586.1"/>
    </source>
</evidence>
<feature type="transmembrane region" description="Helical" evidence="8">
    <location>
        <begin position="170"/>
        <end position="200"/>
    </location>
</feature>
<dbReference type="InterPro" id="IPR038731">
    <property type="entry name" value="RgtA/B/C-like"/>
</dbReference>
<evidence type="ECO:0000256" key="2">
    <source>
        <dbReference type="ARBA" id="ARBA00022475"/>
    </source>
</evidence>
<evidence type="ECO:0000256" key="5">
    <source>
        <dbReference type="ARBA" id="ARBA00022692"/>
    </source>
</evidence>
<feature type="transmembrane region" description="Helical" evidence="8">
    <location>
        <begin position="311"/>
        <end position="333"/>
    </location>
</feature>
<accession>A0A401YG27</accession>
<dbReference type="GO" id="GO:0005886">
    <property type="term" value="C:plasma membrane"/>
    <property type="evidence" value="ECO:0007669"/>
    <property type="project" value="UniProtKB-SubCell"/>
</dbReference>
<dbReference type="InterPro" id="IPR050297">
    <property type="entry name" value="LipidA_mod_glycosyltrf_83"/>
</dbReference>
<protein>
    <recommendedName>
        <fullName evidence="9">Glycosyltransferase RgtA/B/C/D-like domain-containing protein</fullName>
    </recommendedName>
</protein>